<dbReference type="Gene3D" id="3.40.50.410">
    <property type="entry name" value="von Willebrand factor, type A domain"/>
    <property type="match status" value="1"/>
</dbReference>
<dbReference type="InterPro" id="IPR036465">
    <property type="entry name" value="vWFA_dom_sf"/>
</dbReference>
<sequence length="462" mass="49386">MCRSSVVIRIGRQLARFAGAEQGNIAVIFAIALVPVLTFIGAAIDYSRAANARTAMQAALDSTALMLSKDLSAGTITTSQISSKAQSYFTGLYTNTSAQSLSISATYTAASSSSNATVQVTGSGSIPTEFMKIAGFPNLGFGATATSTWGANLLRVALVLDNTGSMANYNKLASLQNAAKSLVTQLSNLAVNPGDVYISVIPFEIDVNVGTSNVNASWLRWDQWDPTNYPNSSYPWQTYCSGGYWMTYAQCVGHGYTWNHTPTIDKTLWNGCVTDRDKSSNYDVTSTAPSSLATSFYADQDQSCPTAQILPLTYNWTAVNNTINSMTARGATNQTIGLQWGWFSLLQQSPLNAPAESITGNTYQHIIVLFTDGLNTGNRWYGDFSSTSTQVDARMSTLCTNIKNSGVTIYTVQIDTDGAGQSAVLPACASDSSKFFMLTSSSQIASAFSQIGTSISKLHVSR</sequence>
<proteinExistence type="predicted"/>
<evidence type="ECO:0000313" key="3">
    <source>
        <dbReference type="EMBL" id="SPP94911.1"/>
    </source>
</evidence>
<accession>A0A2U3Q0H5</accession>
<gene>
    <name evidence="3" type="ORF">BRAD3257_3897</name>
</gene>
<dbReference type="OrthoDB" id="7522752at2"/>
<accession>A0A4Q0R3C9</accession>
<dbReference type="EMBL" id="LS398110">
    <property type="protein sequence ID" value="SPP94911.1"/>
    <property type="molecule type" value="Genomic_DNA"/>
</dbReference>
<dbReference type="RefSeq" id="WP_122402846.1">
    <property type="nucleotide sequence ID" value="NZ_RDQF01000008.1"/>
</dbReference>
<keyword evidence="1" id="KW-0472">Membrane</keyword>
<dbReference type="Pfam" id="PF13400">
    <property type="entry name" value="Tad"/>
    <property type="match status" value="1"/>
</dbReference>
<evidence type="ECO:0000256" key="1">
    <source>
        <dbReference type="SAM" id="Phobius"/>
    </source>
</evidence>
<dbReference type="InterPro" id="IPR028087">
    <property type="entry name" value="Tad_N"/>
</dbReference>
<evidence type="ECO:0000313" key="4">
    <source>
        <dbReference type="Proteomes" id="UP000246085"/>
    </source>
</evidence>
<dbReference type="SUPFAM" id="SSF53300">
    <property type="entry name" value="vWA-like"/>
    <property type="match status" value="1"/>
</dbReference>
<evidence type="ECO:0000259" key="2">
    <source>
        <dbReference type="Pfam" id="PF13400"/>
    </source>
</evidence>
<dbReference type="Proteomes" id="UP000246085">
    <property type="component" value="Chromosome BRAD3257"/>
</dbReference>
<feature type="domain" description="Putative Flp pilus-assembly TadG-like N-terminal" evidence="2">
    <location>
        <begin position="23"/>
        <end position="65"/>
    </location>
</feature>
<protein>
    <submittedName>
        <fullName evidence="3">Flp pilus assembly protein TadG</fullName>
    </submittedName>
</protein>
<reference evidence="3 4" key="1">
    <citation type="submission" date="2018-03" db="EMBL/GenBank/DDBJ databases">
        <authorList>
            <person name="Gully D."/>
        </authorList>
    </citation>
    <scope>NUCLEOTIDE SEQUENCE [LARGE SCALE GENOMIC DNA]</scope>
    <source>
        <strain evidence="3">ORS3257</strain>
    </source>
</reference>
<organism evidence="3 4">
    <name type="scientific">Bradyrhizobium vignae</name>
    <dbReference type="NCBI Taxonomy" id="1549949"/>
    <lineage>
        <taxon>Bacteria</taxon>
        <taxon>Pseudomonadati</taxon>
        <taxon>Pseudomonadota</taxon>
        <taxon>Alphaproteobacteria</taxon>
        <taxon>Hyphomicrobiales</taxon>
        <taxon>Nitrobacteraceae</taxon>
        <taxon>Bradyrhizobium</taxon>
    </lineage>
</organism>
<dbReference type="AlphaFoldDB" id="A0A2U3Q0H5"/>
<feature type="transmembrane region" description="Helical" evidence="1">
    <location>
        <begin position="25"/>
        <end position="46"/>
    </location>
</feature>
<dbReference type="KEGG" id="bvz:BRAD3257_3897"/>
<name>A0A2U3Q0H5_9BRAD</name>
<keyword evidence="1" id="KW-1133">Transmembrane helix</keyword>
<keyword evidence="1" id="KW-0812">Transmembrane</keyword>